<sequence>MNSFSGSGRGGLAPRRGRGYGGRVPFNKPREQVKPDIKKNPLGSLLKTILAPDLVIDAKDAALTGEITDCQYVSSYNWLNDQTPTIVIPGKPPKWTPLGTPQRLKEDSGQYFRDLNAAMYPSCPMAPVVRAVLEQEPEYPTLGIDLFACGSTLGNLLRFARDVDKAFRFNVEVIGNTVFFVRKENDPKELIEGVRGFGHTFPEAYTTWGDFKDSVSHQRIVRYTFGGMQCLVRFESDGYISDSLTGGNSSAEDASASRKHVKDDTDILSALHSVSLTPSLGNPSNAATTGATPLTIQKAGHPIPQASIFDLKTRSSRSRFPIDMNDIYPLLWLKQIPNFILAYHNGAGLFNDISVKNVTKDVQSWVKENTEGVKRFAVLLSEICKVARENEGKLMEVYCPGPGRVEIREQFGVGVPTLPEDLSERWASGGQVAEVRRSDSLVDEGDWEVGNGGDGDVDDDSDAEPDYTACSAEGCGYCGKCSY</sequence>
<feature type="region of interest" description="Disordered" evidence="1">
    <location>
        <begin position="443"/>
        <end position="464"/>
    </location>
</feature>
<dbReference type="PANTHER" id="PTHR35179">
    <property type="entry name" value="PROTEIN CBG02620"/>
    <property type="match status" value="1"/>
</dbReference>
<proteinExistence type="predicted"/>
<feature type="compositionally biased region" description="Acidic residues" evidence="1">
    <location>
        <begin position="455"/>
        <end position="464"/>
    </location>
</feature>
<dbReference type="PANTHER" id="PTHR35179:SF2">
    <property type="entry name" value="START DOMAIN-CONTAINING PROTEIN"/>
    <property type="match status" value="1"/>
</dbReference>
<dbReference type="VEuPathDB" id="FungiDB:yc1106_06333"/>
<evidence type="ECO:0000313" key="3">
    <source>
        <dbReference type="Proteomes" id="UP001056012"/>
    </source>
</evidence>
<protein>
    <recommendedName>
        <fullName evidence="4">Geranylgeranyl pyrophosphate synthetase</fullName>
    </recommendedName>
</protein>
<evidence type="ECO:0008006" key="4">
    <source>
        <dbReference type="Google" id="ProtNLM"/>
    </source>
</evidence>
<feature type="region of interest" description="Disordered" evidence="1">
    <location>
        <begin position="1"/>
        <end position="38"/>
    </location>
</feature>
<dbReference type="EMBL" id="CP089277">
    <property type="protein sequence ID" value="USP79059.1"/>
    <property type="molecule type" value="Genomic_DNA"/>
</dbReference>
<reference evidence="2" key="1">
    <citation type="submission" date="2021-12" db="EMBL/GenBank/DDBJ databases">
        <title>Curvularia clavata genome.</title>
        <authorList>
            <person name="Cao Y."/>
        </authorList>
    </citation>
    <scope>NUCLEOTIDE SEQUENCE</scope>
    <source>
        <strain evidence="2">Yc1106</strain>
    </source>
</reference>
<evidence type="ECO:0000313" key="2">
    <source>
        <dbReference type="EMBL" id="USP79059.1"/>
    </source>
</evidence>
<evidence type="ECO:0000256" key="1">
    <source>
        <dbReference type="SAM" id="MobiDB-lite"/>
    </source>
</evidence>
<gene>
    <name evidence="2" type="ORF">yc1106_06333</name>
</gene>
<dbReference type="OrthoDB" id="5393654at2759"/>
<feature type="compositionally biased region" description="Basic and acidic residues" evidence="1">
    <location>
        <begin position="28"/>
        <end position="38"/>
    </location>
</feature>
<dbReference type="Proteomes" id="UP001056012">
    <property type="component" value="Chromosome 4"/>
</dbReference>
<accession>A0A9Q9DUR4</accession>
<organism evidence="2 3">
    <name type="scientific">Curvularia clavata</name>
    <dbReference type="NCBI Taxonomy" id="95742"/>
    <lineage>
        <taxon>Eukaryota</taxon>
        <taxon>Fungi</taxon>
        <taxon>Dikarya</taxon>
        <taxon>Ascomycota</taxon>
        <taxon>Pezizomycotina</taxon>
        <taxon>Dothideomycetes</taxon>
        <taxon>Pleosporomycetidae</taxon>
        <taxon>Pleosporales</taxon>
        <taxon>Pleosporineae</taxon>
        <taxon>Pleosporaceae</taxon>
        <taxon>Curvularia</taxon>
    </lineage>
</organism>
<name>A0A9Q9DUR4_CURCL</name>
<dbReference type="AlphaFoldDB" id="A0A9Q9DUR4"/>
<keyword evidence="3" id="KW-1185">Reference proteome</keyword>